<comment type="caution">
    <text evidence="1">The sequence shown here is derived from an EMBL/GenBank/DDBJ whole genome shotgun (WGS) entry which is preliminary data.</text>
</comment>
<dbReference type="InterPro" id="IPR016024">
    <property type="entry name" value="ARM-type_fold"/>
</dbReference>
<dbReference type="PANTHER" id="PTHR15599:SF1">
    <property type="entry name" value="RADIAL SPOKE HEAD 14 HOMOLOG"/>
    <property type="match status" value="1"/>
</dbReference>
<keyword evidence="2" id="KW-1185">Reference proteome</keyword>
<sequence>MSAPPASHESKGMPVLVQEDKVTEAFGALKAPKLVSQIKQEENQKLRLNALRVLCEELRNPFSAGETVRAGVCPILTELATKPEDADTREAASKALCALAVDSNGRASMTENKSAFAVLTALSDESPAVRSNIYDALLNYSAVRDGVNQLVEAGYAPVLVEKAGRETADVRHMPLNLLYNACKNESGLKAALESNAVEVCIENLGHKDSLVKHHAAATLGFLCFADSAKVTAIQNQAVEKLSELLGDHFWKVRASAASALMSIMQTDAGKKSFVSAEGVGKLVKLLKDKEDLVKINALKTIACAAVHPTARKEMKESGDCLPVIHQIVDGGDPFMSKHASLAKDAVLWEP</sequence>
<dbReference type="InterPro" id="IPR042856">
    <property type="entry name" value="RSP14"/>
</dbReference>
<protein>
    <submittedName>
        <fullName evidence="1">Uncharacterized protein</fullName>
    </submittedName>
</protein>
<dbReference type="PANTHER" id="PTHR15599">
    <property type="entry name" value="RTDR1"/>
    <property type="match status" value="1"/>
</dbReference>
<evidence type="ECO:0000313" key="1">
    <source>
        <dbReference type="EMBL" id="GMH81681.1"/>
    </source>
</evidence>
<organism evidence="1 2">
    <name type="scientific">Triparma strigata</name>
    <dbReference type="NCBI Taxonomy" id="1606541"/>
    <lineage>
        <taxon>Eukaryota</taxon>
        <taxon>Sar</taxon>
        <taxon>Stramenopiles</taxon>
        <taxon>Ochrophyta</taxon>
        <taxon>Bolidophyceae</taxon>
        <taxon>Parmales</taxon>
        <taxon>Triparmaceae</taxon>
        <taxon>Triparma</taxon>
    </lineage>
</organism>
<dbReference type="Gene3D" id="1.25.10.10">
    <property type="entry name" value="Leucine-rich Repeat Variant"/>
    <property type="match status" value="2"/>
</dbReference>
<dbReference type="AlphaFoldDB" id="A0A9W7AZF0"/>
<dbReference type="SUPFAM" id="SSF48371">
    <property type="entry name" value="ARM repeat"/>
    <property type="match status" value="1"/>
</dbReference>
<dbReference type="InterPro" id="IPR011989">
    <property type="entry name" value="ARM-like"/>
</dbReference>
<accession>A0A9W7AZF0</accession>
<dbReference type="EMBL" id="BRXY01000259">
    <property type="protein sequence ID" value="GMH81681.1"/>
    <property type="molecule type" value="Genomic_DNA"/>
</dbReference>
<dbReference type="OrthoDB" id="409644at2759"/>
<reference evidence="2" key="1">
    <citation type="journal article" date="2023" name="Commun. Biol.">
        <title>Genome analysis of Parmales, the sister group of diatoms, reveals the evolutionary specialization of diatoms from phago-mixotrophs to photoautotrophs.</title>
        <authorList>
            <person name="Ban H."/>
            <person name="Sato S."/>
            <person name="Yoshikawa S."/>
            <person name="Yamada K."/>
            <person name="Nakamura Y."/>
            <person name="Ichinomiya M."/>
            <person name="Sato N."/>
            <person name="Blanc-Mathieu R."/>
            <person name="Endo H."/>
            <person name="Kuwata A."/>
            <person name="Ogata H."/>
        </authorList>
    </citation>
    <scope>NUCLEOTIDE SEQUENCE [LARGE SCALE GENOMIC DNA]</scope>
    <source>
        <strain evidence="2">NIES 3701</strain>
    </source>
</reference>
<proteinExistence type="predicted"/>
<name>A0A9W7AZF0_9STRA</name>
<gene>
    <name evidence="1" type="ORF">TrST_g8940</name>
</gene>
<evidence type="ECO:0000313" key="2">
    <source>
        <dbReference type="Proteomes" id="UP001165085"/>
    </source>
</evidence>
<dbReference type="Proteomes" id="UP001165085">
    <property type="component" value="Unassembled WGS sequence"/>
</dbReference>